<dbReference type="Pfam" id="PF00126">
    <property type="entry name" value="HTH_1"/>
    <property type="match status" value="1"/>
</dbReference>
<keyword evidence="2" id="KW-0805">Transcription regulation</keyword>
<protein>
    <submittedName>
        <fullName evidence="6">LysR family transcriptional regulator</fullName>
    </submittedName>
</protein>
<evidence type="ECO:0000256" key="2">
    <source>
        <dbReference type="ARBA" id="ARBA00023015"/>
    </source>
</evidence>
<organism evidence="6 7">
    <name type="scientific">Ruminococcus gauvreauii</name>
    <dbReference type="NCBI Taxonomy" id="438033"/>
    <lineage>
        <taxon>Bacteria</taxon>
        <taxon>Bacillati</taxon>
        <taxon>Bacillota</taxon>
        <taxon>Clostridia</taxon>
        <taxon>Eubacteriales</taxon>
        <taxon>Oscillospiraceae</taxon>
        <taxon>Ruminococcus</taxon>
    </lineage>
</organism>
<keyword evidence="3" id="KW-0238">DNA-binding</keyword>
<evidence type="ECO:0000313" key="7">
    <source>
        <dbReference type="Proteomes" id="UP001060164"/>
    </source>
</evidence>
<dbReference type="SUPFAM" id="SSF46785">
    <property type="entry name" value="Winged helix' DNA-binding domain"/>
    <property type="match status" value="1"/>
</dbReference>
<dbReference type="InterPro" id="IPR036390">
    <property type="entry name" value="WH_DNA-bd_sf"/>
</dbReference>
<dbReference type="InterPro" id="IPR000847">
    <property type="entry name" value="LysR_HTH_N"/>
</dbReference>
<evidence type="ECO:0000259" key="5">
    <source>
        <dbReference type="PROSITE" id="PS50931"/>
    </source>
</evidence>
<dbReference type="RefSeq" id="WP_044983230.1">
    <property type="nucleotide sequence ID" value="NZ_CABLBR010000012.1"/>
</dbReference>
<feature type="domain" description="HTH lysR-type" evidence="5">
    <location>
        <begin position="5"/>
        <end position="62"/>
    </location>
</feature>
<dbReference type="Proteomes" id="UP001060164">
    <property type="component" value="Chromosome"/>
</dbReference>
<dbReference type="PROSITE" id="PS50931">
    <property type="entry name" value="HTH_LYSR"/>
    <property type="match status" value="1"/>
</dbReference>
<evidence type="ECO:0000313" key="6">
    <source>
        <dbReference type="EMBL" id="UWP58026.1"/>
    </source>
</evidence>
<dbReference type="InterPro" id="IPR036388">
    <property type="entry name" value="WH-like_DNA-bd_sf"/>
</dbReference>
<dbReference type="Gene3D" id="1.10.10.10">
    <property type="entry name" value="Winged helix-like DNA-binding domain superfamily/Winged helix DNA-binding domain"/>
    <property type="match status" value="1"/>
</dbReference>
<evidence type="ECO:0000256" key="4">
    <source>
        <dbReference type="ARBA" id="ARBA00023163"/>
    </source>
</evidence>
<dbReference type="EMBL" id="CP102290">
    <property type="protein sequence ID" value="UWP58026.1"/>
    <property type="molecule type" value="Genomic_DNA"/>
</dbReference>
<name>A0ABY5VDT2_9FIRM</name>
<gene>
    <name evidence="6" type="ORF">NQ502_11560</name>
</gene>
<dbReference type="InterPro" id="IPR050176">
    <property type="entry name" value="LTTR"/>
</dbReference>
<evidence type="ECO:0000256" key="3">
    <source>
        <dbReference type="ARBA" id="ARBA00023125"/>
    </source>
</evidence>
<proteinExistence type="inferred from homology"/>
<sequence>MNKHVNLEYLNTFVIAAETGKLNVTSELVFRSPSAVSTQIKVLEEQFETKLFIRSKNSLILTSDGETLLKYALDILELNNAAFYSLKNESWTGNISFGLPTDYAKMFITYIYPEFLKEFPSCHFNIECSRSRALRRSIERGSISAAIVAMEPQFRDDRLLWEEPLYWVCAKGYSMPENKALPVALFSDDCIINTYTLYSLKHMEVEYDIVFTSTMSENIEEAVRRGIAVSLLPASSITNDMDLMSGPFPDVPLTLKVGFAHGDMPDSDVCDSMFSIISTGIQKAGFIKPAPHLP</sequence>
<reference evidence="6" key="1">
    <citation type="journal article" date="2022" name="Cell">
        <title>Design, construction, and in vivo augmentation of a complex gut microbiome.</title>
        <authorList>
            <person name="Cheng A.G."/>
            <person name="Ho P.Y."/>
            <person name="Aranda-Diaz A."/>
            <person name="Jain S."/>
            <person name="Yu F.B."/>
            <person name="Meng X."/>
            <person name="Wang M."/>
            <person name="Iakiviak M."/>
            <person name="Nagashima K."/>
            <person name="Zhao A."/>
            <person name="Murugkar P."/>
            <person name="Patil A."/>
            <person name="Atabakhsh K."/>
            <person name="Weakley A."/>
            <person name="Yan J."/>
            <person name="Brumbaugh A.R."/>
            <person name="Higginbottom S."/>
            <person name="Dimas A."/>
            <person name="Shiver A.L."/>
            <person name="Deutschbauer A."/>
            <person name="Neff N."/>
            <person name="Sonnenburg J.L."/>
            <person name="Huang K.C."/>
            <person name="Fischbach M.A."/>
        </authorList>
    </citation>
    <scope>NUCLEOTIDE SEQUENCE</scope>
    <source>
        <strain evidence="6">DSM 19829</strain>
    </source>
</reference>
<accession>A0ABY5VDT2</accession>
<dbReference type="Pfam" id="PF03466">
    <property type="entry name" value="LysR_substrate"/>
    <property type="match status" value="1"/>
</dbReference>
<keyword evidence="7" id="KW-1185">Reference proteome</keyword>
<dbReference type="InterPro" id="IPR005119">
    <property type="entry name" value="LysR_subst-bd"/>
</dbReference>
<evidence type="ECO:0000256" key="1">
    <source>
        <dbReference type="ARBA" id="ARBA00009437"/>
    </source>
</evidence>
<dbReference type="PANTHER" id="PTHR30579:SF7">
    <property type="entry name" value="HTH-TYPE TRANSCRIPTIONAL REGULATOR LRHA-RELATED"/>
    <property type="match status" value="1"/>
</dbReference>
<keyword evidence="4" id="KW-0804">Transcription</keyword>
<comment type="similarity">
    <text evidence="1">Belongs to the LysR transcriptional regulatory family.</text>
</comment>
<dbReference type="PANTHER" id="PTHR30579">
    <property type="entry name" value="TRANSCRIPTIONAL REGULATOR"/>
    <property type="match status" value="1"/>
</dbReference>
<dbReference type="SUPFAM" id="SSF53850">
    <property type="entry name" value="Periplasmic binding protein-like II"/>
    <property type="match status" value="1"/>
</dbReference>
<dbReference type="Gene3D" id="3.40.190.10">
    <property type="entry name" value="Periplasmic binding protein-like II"/>
    <property type="match status" value="2"/>
</dbReference>